<dbReference type="InterPro" id="IPR043502">
    <property type="entry name" value="DNA/RNA_pol_sf"/>
</dbReference>
<proteinExistence type="inferred from homology"/>
<dbReference type="GO" id="GO:0004523">
    <property type="term" value="F:RNA-DNA hybrid ribonuclease activity"/>
    <property type="evidence" value="ECO:0007669"/>
    <property type="project" value="UniProtKB-EC"/>
</dbReference>
<dbReference type="AlphaFoldDB" id="A0A7L0EW54"/>
<evidence type="ECO:0000313" key="4">
    <source>
        <dbReference type="EMBL" id="NXJ87283.1"/>
    </source>
</evidence>
<comment type="similarity">
    <text evidence="1">Belongs to the beta type-B retroviral polymerase family. HERV class-II K(HML-2) pol subfamily.</text>
</comment>
<dbReference type="Proteomes" id="UP000550660">
    <property type="component" value="Unassembled WGS sequence"/>
</dbReference>
<protein>
    <recommendedName>
        <fullName evidence="2">ribonuclease H</fullName>
        <ecNumber evidence="2">3.1.26.4</ecNumber>
    </recommendedName>
</protein>
<evidence type="ECO:0000313" key="5">
    <source>
        <dbReference type="Proteomes" id="UP000550660"/>
    </source>
</evidence>
<evidence type="ECO:0000256" key="1">
    <source>
        <dbReference type="ARBA" id="ARBA00010879"/>
    </source>
</evidence>
<dbReference type="Gene3D" id="3.30.70.270">
    <property type="match status" value="1"/>
</dbReference>
<dbReference type="InterPro" id="IPR000477">
    <property type="entry name" value="RT_dom"/>
</dbReference>
<name>A0A7L0EW54_TROML</name>
<dbReference type="PANTHER" id="PTHR33064">
    <property type="entry name" value="POL PROTEIN"/>
    <property type="match status" value="1"/>
</dbReference>
<evidence type="ECO:0000259" key="3">
    <source>
        <dbReference type="PROSITE" id="PS50878"/>
    </source>
</evidence>
<evidence type="ECO:0000256" key="2">
    <source>
        <dbReference type="ARBA" id="ARBA00012180"/>
    </source>
</evidence>
<dbReference type="EC" id="3.1.26.4" evidence="2"/>
<keyword evidence="5" id="KW-1185">Reference proteome</keyword>
<sequence>CIPLAFQSRKLFAFEWESPETGRKKQLTWTRLPQGFKNSPTIFGNQLAKELEEWKTAEVRESPFSYTILQYVDDVLIAAEEKEICLKLTIALLNMLGQAGYRVSKEKAQLLQGSVIYLGCEISQGQRRLGTNRVEAICAIP</sequence>
<feature type="domain" description="Reverse transcriptase" evidence="3">
    <location>
        <begin position="1"/>
        <end position="122"/>
    </location>
</feature>
<feature type="non-terminal residue" evidence="4">
    <location>
        <position position="1"/>
    </location>
</feature>
<dbReference type="Pfam" id="PF00078">
    <property type="entry name" value="RVT_1"/>
    <property type="match status" value="1"/>
</dbReference>
<feature type="non-terminal residue" evidence="4">
    <location>
        <position position="141"/>
    </location>
</feature>
<dbReference type="SUPFAM" id="SSF56672">
    <property type="entry name" value="DNA/RNA polymerases"/>
    <property type="match status" value="1"/>
</dbReference>
<comment type="caution">
    <text evidence="4">The sequence shown here is derived from an EMBL/GenBank/DDBJ whole genome shotgun (WGS) entry which is preliminary data.</text>
</comment>
<dbReference type="PANTHER" id="PTHR33064:SF38">
    <property type="entry name" value="LRRGT00076-LIKE"/>
    <property type="match status" value="1"/>
</dbReference>
<dbReference type="InterPro" id="IPR043128">
    <property type="entry name" value="Rev_trsase/Diguanyl_cyclase"/>
</dbReference>
<organism evidence="4 5">
    <name type="scientific">Trogon melanurus</name>
    <name type="common">Black-tailed trogon</name>
    <dbReference type="NCBI Taxonomy" id="56311"/>
    <lineage>
        <taxon>Eukaryota</taxon>
        <taxon>Metazoa</taxon>
        <taxon>Chordata</taxon>
        <taxon>Craniata</taxon>
        <taxon>Vertebrata</taxon>
        <taxon>Euteleostomi</taxon>
        <taxon>Archelosauria</taxon>
        <taxon>Archosauria</taxon>
        <taxon>Dinosauria</taxon>
        <taxon>Saurischia</taxon>
        <taxon>Theropoda</taxon>
        <taxon>Coelurosauria</taxon>
        <taxon>Aves</taxon>
        <taxon>Neognathae</taxon>
        <taxon>Neoaves</taxon>
        <taxon>Telluraves</taxon>
        <taxon>Coraciimorphae</taxon>
        <taxon>Trogoniformes</taxon>
        <taxon>Trogonidae</taxon>
        <taxon>Trogon</taxon>
    </lineage>
</organism>
<dbReference type="PROSITE" id="PS50878">
    <property type="entry name" value="RT_POL"/>
    <property type="match status" value="1"/>
</dbReference>
<dbReference type="EMBL" id="VXAG01005728">
    <property type="protein sequence ID" value="NXJ87283.1"/>
    <property type="molecule type" value="Genomic_DNA"/>
</dbReference>
<gene>
    <name evidence="4" type="primary">Ervk10_1</name>
    <name evidence="4" type="ORF">TROMEL_R15693</name>
</gene>
<reference evidence="4 5" key="1">
    <citation type="submission" date="2019-09" db="EMBL/GenBank/DDBJ databases">
        <title>Bird 10,000 Genomes (B10K) Project - Family phase.</title>
        <authorList>
            <person name="Zhang G."/>
        </authorList>
    </citation>
    <scope>NUCLEOTIDE SEQUENCE [LARGE SCALE GENOMIC DNA]</scope>
    <source>
        <strain evidence="4">B10K-DU-007-40</strain>
        <tissue evidence="4">Mixed tissue sample</tissue>
    </source>
</reference>
<dbReference type="InterPro" id="IPR051320">
    <property type="entry name" value="Viral_Replic_Matur_Polypro"/>
</dbReference>
<accession>A0A7L0EW54</accession>
<dbReference type="OrthoDB" id="9113925at2759"/>